<dbReference type="InterPro" id="IPR010255">
    <property type="entry name" value="Haem_peroxidase_sf"/>
</dbReference>
<dbReference type="Gene3D" id="1.10.420.10">
    <property type="entry name" value="Peroxidase, domain 2"/>
    <property type="match status" value="1"/>
</dbReference>
<feature type="binding site" evidence="13">
    <location>
        <position position="165"/>
    </location>
    <ligand>
        <name>substrate</name>
    </ligand>
</feature>
<keyword evidence="17" id="KW-0964">Secreted</keyword>
<comment type="caution">
    <text evidence="19">The sequence shown here is derived from an EMBL/GenBank/DDBJ whole genome shotgun (WGS) entry which is preliminary data.</text>
</comment>
<feature type="domain" description="Plant heme peroxidase family profile" evidence="18">
    <location>
        <begin position="27"/>
        <end position="322"/>
    </location>
</feature>
<feature type="binding site" evidence="14">
    <location>
        <position position="90"/>
    </location>
    <ligand>
        <name>Ca(2+)</name>
        <dbReference type="ChEBI" id="CHEBI:29108"/>
        <label>1</label>
    </ligand>
</feature>
<feature type="binding site" description="axial binding residue" evidence="14">
    <location>
        <position position="195"/>
    </location>
    <ligand>
        <name>heme b</name>
        <dbReference type="ChEBI" id="CHEBI:60344"/>
    </ligand>
    <ligandPart>
        <name>Fe</name>
        <dbReference type="ChEBI" id="CHEBI:18248"/>
    </ligandPart>
</feature>
<comment type="similarity">
    <text evidence="2">Belongs to the peroxidase family. Ascorbate peroxidase subfamily.</text>
</comment>
<comment type="similarity">
    <text evidence="17">Belongs to the peroxidase family. Classical plant (class III) peroxidase subfamily.</text>
</comment>
<keyword evidence="9 14" id="KW-0408">Iron</keyword>
<dbReference type="GO" id="GO:0140825">
    <property type="term" value="F:lactoperoxidase activity"/>
    <property type="evidence" value="ECO:0007669"/>
    <property type="project" value="UniProtKB-EC"/>
</dbReference>
<feature type="disulfide bond" evidence="16">
    <location>
        <begin position="202"/>
        <end position="227"/>
    </location>
</feature>
<comment type="cofactor">
    <cofactor evidence="14 17">
        <name>Ca(2+)</name>
        <dbReference type="ChEBI" id="CHEBI:29108"/>
    </cofactor>
    <text evidence="14 17">Binds 2 calcium ions per subunit.</text>
</comment>
<dbReference type="EMBL" id="JAHRHJ020000005">
    <property type="protein sequence ID" value="KAH9314545.1"/>
    <property type="molecule type" value="Genomic_DNA"/>
</dbReference>
<evidence type="ECO:0000259" key="18">
    <source>
        <dbReference type="PROSITE" id="PS50873"/>
    </source>
</evidence>
<reference evidence="19 20" key="1">
    <citation type="journal article" date="2021" name="Nat. Plants">
        <title>The Taxus genome provides insights into paclitaxel biosynthesis.</title>
        <authorList>
            <person name="Xiong X."/>
            <person name="Gou J."/>
            <person name="Liao Q."/>
            <person name="Li Y."/>
            <person name="Zhou Q."/>
            <person name="Bi G."/>
            <person name="Li C."/>
            <person name="Du R."/>
            <person name="Wang X."/>
            <person name="Sun T."/>
            <person name="Guo L."/>
            <person name="Liang H."/>
            <person name="Lu P."/>
            <person name="Wu Y."/>
            <person name="Zhang Z."/>
            <person name="Ro D.K."/>
            <person name="Shang Y."/>
            <person name="Huang S."/>
            <person name="Yan J."/>
        </authorList>
    </citation>
    <scope>NUCLEOTIDE SEQUENCE [LARGE SCALE GENOMIC DNA]</scope>
    <source>
        <strain evidence="19">Ta-2019</strain>
    </source>
</reference>
<keyword evidence="11" id="KW-0325">Glycoprotein</keyword>
<keyword evidence="7 14" id="KW-0106">Calcium</keyword>
<dbReference type="PROSITE" id="PS00435">
    <property type="entry name" value="PEROXIDASE_1"/>
    <property type="match status" value="1"/>
</dbReference>
<dbReference type="SUPFAM" id="SSF48113">
    <property type="entry name" value="Heme-dependent peroxidases"/>
    <property type="match status" value="1"/>
</dbReference>
<keyword evidence="4 17" id="KW-0575">Peroxidase</keyword>
<comment type="catalytic activity">
    <reaction evidence="1 17">
        <text>2 a phenolic donor + H2O2 = 2 a phenolic radical donor + 2 H2O</text>
        <dbReference type="Rhea" id="RHEA:56136"/>
        <dbReference type="ChEBI" id="CHEBI:15377"/>
        <dbReference type="ChEBI" id="CHEBI:16240"/>
        <dbReference type="ChEBI" id="CHEBI:139520"/>
        <dbReference type="ChEBI" id="CHEBI:139521"/>
        <dbReference type="EC" id="1.11.1.7"/>
    </reaction>
</comment>
<dbReference type="InterPro" id="IPR000823">
    <property type="entry name" value="Peroxidase_pln"/>
</dbReference>
<evidence type="ECO:0000256" key="17">
    <source>
        <dbReference type="RuleBase" id="RU362060"/>
    </source>
</evidence>
<feature type="disulfide bond" evidence="16">
    <location>
        <begin position="123"/>
        <end position="318"/>
    </location>
</feature>
<dbReference type="PANTHER" id="PTHR31388:SF5">
    <property type="entry name" value="PEROXIDASE"/>
    <property type="match status" value="1"/>
</dbReference>
<comment type="subcellular location">
    <subcellularLocation>
        <location evidence="17">Secreted</location>
    </subcellularLocation>
</comment>
<evidence type="ECO:0000256" key="16">
    <source>
        <dbReference type="PIRSR" id="PIRSR600823-5"/>
    </source>
</evidence>
<dbReference type="PRINTS" id="PR00461">
    <property type="entry name" value="PLPEROXIDASE"/>
</dbReference>
<proteinExistence type="inferred from homology"/>
<dbReference type="PRINTS" id="PR00458">
    <property type="entry name" value="PEROXIDASE"/>
</dbReference>
<comment type="cofactor">
    <cofactor evidence="14 17">
        <name>heme b</name>
        <dbReference type="ChEBI" id="CHEBI:60344"/>
    </cofactor>
    <text evidence="14 17">Binds 1 heme b (iron(II)-protoporphyrin IX) group per subunit.</text>
</comment>
<dbReference type="GO" id="GO:0020037">
    <property type="term" value="F:heme binding"/>
    <property type="evidence" value="ECO:0007669"/>
    <property type="project" value="UniProtKB-UniRule"/>
</dbReference>
<evidence type="ECO:0000256" key="12">
    <source>
        <dbReference type="PIRSR" id="PIRSR600823-1"/>
    </source>
</evidence>
<feature type="active site" description="Proton acceptor" evidence="12">
    <location>
        <position position="68"/>
    </location>
</feature>
<dbReference type="GO" id="GO:0006979">
    <property type="term" value="P:response to oxidative stress"/>
    <property type="evidence" value="ECO:0007669"/>
    <property type="project" value="UniProtKB-UniRule"/>
</dbReference>
<feature type="binding site" evidence="14">
    <location>
        <position position="242"/>
    </location>
    <ligand>
        <name>Ca(2+)</name>
        <dbReference type="ChEBI" id="CHEBI:29108"/>
        <label>2</label>
    </ligand>
</feature>
<evidence type="ECO:0000256" key="10">
    <source>
        <dbReference type="ARBA" id="ARBA00023157"/>
    </source>
</evidence>
<evidence type="ECO:0000256" key="4">
    <source>
        <dbReference type="ARBA" id="ARBA00022559"/>
    </source>
</evidence>
<feature type="binding site" evidence="14">
    <location>
        <position position="69"/>
    </location>
    <ligand>
        <name>Ca(2+)</name>
        <dbReference type="ChEBI" id="CHEBI:29108"/>
        <label>1</label>
    </ligand>
</feature>
<evidence type="ECO:0000256" key="5">
    <source>
        <dbReference type="ARBA" id="ARBA00022617"/>
    </source>
</evidence>
<dbReference type="InterPro" id="IPR019794">
    <property type="entry name" value="Peroxidases_AS"/>
</dbReference>
<evidence type="ECO:0000256" key="15">
    <source>
        <dbReference type="PIRSR" id="PIRSR600823-4"/>
    </source>
</evidence>
<dbReference type="PROSITE" id="PS00436">
    <property type="entry name" value="PEROXIDASE_2"/>
    <property type="match status" value="1"/>
</dbReference>
<feature type="binding site" evidence="14">
    <location>
        <position position="78"/>
    </location>
    <ligand>
        <name>Ca(2+)</name>
        <dbReference type="ChEBI" id="CHEBI:29108"/>
        <label>1</label>
    </ligand>
</feature>
<feature type="binding site" evidence="14">
    <location>
        <position position="74"/>
    </location>
    <ligand>
        <name>Ca(2+)</name>
        <dbReference type="ChEBI" id="CHEBI:29108"/>
        <label>1</label>
    </ligand>
</feature>
<keyword evidence="5 17" id="KW-0349">Heme</keyword>
<evidence type="ECO:0000256" key="3">
    <source>
        <dbReference type="ARBA" id="ARBA00012313"/>
    </source>
</evidence>
<keyword evidence="10 16" id="KW-1015">Disulfide bond</keyword>
<protein>
    <recommendedName>
        <fullName evidence="3 17">Peroxidase</fullName>
        <ecNumber evidence="3 17">1.11.1.7</ecNumber>
    </recommendedName>
</protein>
<gene>
    <name evidence="19" type="ORF">KI387_023172</name>
</gene>
<name>A0AA38G2J0_TAXCH</name>
<dbReference type="OMA" id="CPRNIGN"/>
<dbReference type="GO" id="GO:0042744">
    <property type="term" value="P:hydrogen peroxide catabolic process"/>
    <property type="evidence" value="ECO:0007669"/>
    <property type="project" value="UniProtKB-KW"/>
</dbReference>
<dbReference type="PANTHER" id="PTHR31388">
    <property type="entry name" value="PEROXIDASE 72-RELATED"/>
    <property type="match status" value="1"/>
</dbReference>
<organism evidence="19 20">
    <name type="scientific">Taxus chinensis</name>
    <name type="common">Chinese yew</name>
    <name type="synonym">Taxus wallichiana var. chinensis</name>
    <dbReference type="NCBI Taxonomy" id="29808"/>
    <lineage>
        <taxon>Eukaryota</taxon>
        <taxon>Viridiplantae</taxon>
        <taxon>Streptophyta</taxon>
        <taxon>Embryophyta</taxon>
        <taxon>Tracheophyta</taxon>
        <taxon>Spermatophyta</taxon>
        <taxon>Pinopsida</taxon>
        <taxon>Pinidae</taxon>
        <taxon>Conifers II</taxon>
        <taxon>Cupressales</taxon>
        <taxon>Taxaceae</taxon>
        <taxon>Taxus</taxon>
    </lineage>
</organism>
<dbReference type="InterPro" id="IPR033905">
    <property type="entry name" value="Secretory_peroxidase"/>
</dbReference>
<feature type="disulfide bond" evidence="16">
    <location>
        <begin position="70"/>
        <end position="75"/>
    </location>
</feature>
<comment type="function">
    <text evidence="17">Removal of H(2)O(2), oxidation of toxic reductants, biosynthesis and degradation of lignin, suberization, auxin catabolism, response to environmental stresses such as wounding, pathogen attack and oxidative stress.</text>
</comment>
<dbReference type="PROSITE" id="PS50873">
    <property type="entry name" value="PEROXIDASE_4"/>
    <property type="match status" value="1"/>
</dbReference>
<evidence type="ECO:0000256" key="9">
    <source>
        <dbReference type="ARBA" id="ARBA00023004"/>
    </source>
</evidence>
<dbReference type="Gene3D" id="1.10.520.10">
    <property type="match status" value="1"/>
</dbReference>
<evidence type="ECO:0000313" key="19">
    <source>
        <dbReference type="EMBL" id="KAH9314545.1"/>
    </source>
</evidence>
<dbReference type="InterPro" id="IPR019793">
    <property type="entry name" value="Peroxidases_heam-ligand_BS"/>
</dbReference>
<feature type="binding site" evidence="14">
    <location>
        <position position="72"/>
    </location>
    <ligand>
        <name>Ca(2+)</name>
        <dbReference type="ChEBI" id="CHEBI:29108"/>
        <label>1</label>
    </ligand>
</feature>
<feature type="chain" id="PRO_5041486595" description="Peroxidase" evidence="17">
    <location>
        <begin position="27"/>
        <end position="322"/>
    </location>
</feature>
<evidence type="ECO:0000256" key="6">
    <source>
        <dbReference type="ARBA" id="ARBA00022723"/>
    </source>
</evidence>
<evidence type="ECO:0000313" key="20">
    <source>
        <dbReference type="Proteomes" id="UP000824469"/>
    </source>
</evidence>
<dbReference type="Proteomes" id="UP000824469">
    <property type="component" value="Unassembled WGS sequence"/>
</dbReference>
<dbReference type="EC" id="1.11.1.7" evidence="3 17"/>
<feature type="disulfide bond" evidence="16">
    <location>
        <begin position="37"/>
        <end position="117"/>
    </location>
</feature>
<dbReference type="AlphaFoldDB" id="A0AA38G2J0"/>
<feature type="signal peptide" evidence="17">
    <location>
        <begin position="1"/>
        <end position="26"/>
    </location>
</feature>
<dbReference type="FunFam" id="1.10.520.10:FF:000001">
    <property type="entry name" value="Peroxidase"/>
    <property type="match status" value="1"/>
</dbReference>
<feature type="binding site" evidence="14">
    <location>
        <position position="250"/>
    </location>
    <ligand>
        <name>Ca(2+)</name>
        <dbReference type="ChEBI" id="CHEBI:29108"/>
        <label>2</label>
    </ligand>
</feature>
<evidence type="ECO:0000256" key="13">
    <source>
        <dbReference type="PIRSR" id="PIRSR600823-2"/>
    </source>
</evidence>
<evidence type="ECO:0000256" key="1">
    <source>
        <dbReference type="ARBA" id="ARBA00000189"/>
    </source>
</evidence>
<evidence type="ECO:0000256" key="14">
    <source>
        <dbReference type="PIRSR" id="PIRSR600823-3"/>
    </source>
</evidence>
<keyword evidence="20" id="KW-1185">Reference proteome</keyword>
<dbReference type="Pfam" id="PF00141">
    <property type="entry name" value="peroxidase"/>
    <property type="match status" value="1"/>
</dbReference>
<keyword evidence="6 14" id="KW-0479">Metal-binding</keyword>
<feature type="binding site" evidence="14">
    <location>
        <position position="196"/>
    </location>
    <ligand>
        <name>Ca(2+)</name>
        <dbReference type="ChEBI" id="CHEBI:29108"/>
        <label>2</label>
    </ligand>
</feature>
<feature type="binding site" evidence="14">
    <location>
        <position position="76"/>
    </location>
    <ligand>
        <name>Ca(2+)</name>
        <dbReference type="ChEBI" id="CHEBI:29108"/>
        <label>1</label>
    </ligand>
</feature>
<evidence type="ECO:0000256" key="8">
    <source>
        <dbReference type="ARBA" id="ARBA00023002"/>
    </source>
</evidence>
<keyword evidence="17" id="KW-0732">Signal</keyword>
<sequence length="322" mass="34812">MASSNCTLKRNVACIVMVLCWTAVYAQLSPNFYGRTCPTALSIAKDVVKQAVSNDRRMGASLLRLHFHDCFVNGCDGSVLLDDTQNFIGEKNAGPNANSLRGFEVIDKIKGILERDCSGVVSCADILAIVARDSVLEVGGPAWTVNLGRRDSRTASQSGANSNLPGINFSLNNLISSFQAQGLSLKDMIALSGAHTIGQARCTAFRGRLYGENNINQVFASSLKGTCPRNIGNGDNNLAPFDDGSPNLFDNSYYRNLRSQKGLLHSDQLLFNGGSADAQVTFYSVNQSAFFNDFSAAMVKMGNIKPLTGSNGEIRKNCRRWN</sequence>
<dbReference type="CDD" id="cd00693">
    <property type="entry name" value="secretory_peroxidase"/>
    <property type="match status" value="1"/>
</dbReference>
<evidence type="ECO:0000256" key="11">
    <source>
        <dbReference type="ARBA" id="ARBA00023180"/>
    </source>
</evidence>
<feature type="site" description="Transition state stabilizer" evidence="15">
    <location>
        <position position="64"/>
    </location>
</feature>
<keyword evidence="8 17" id="KW-0560">Oxidoreductase</keyword>
<dbReference type="GO" id="GO:0046872">
    <property type="term" value="F:metal ion binding"/>
    <property type="evidence" value="ECO:0007669"/>
    <property type="project" value="UniProtKB-UniRule"/>
</dbReference>
<dbReference type="GO" id="GO:0005576">
    <property type="term" value="C:extracellular region"/>
    <property type="evidence" value="ECO:0007669"/>
    <property type="project" value="UniProtKB-SubCell"/>
</dbReference>
<dbReference type="InterPro" id="IPR002016">
    <property type="entry name" value="Haem_peroxidase"/>
</dbReference>
<evidence type="ECO:0000256" key="7">
    <source>
        <dbReference type="ARBA" id="ARBA00022837"/>
    </source>
</evidence>
<accession>A0AA38G2J0</accession>
<keyword evidence="17" id="KW-0376">Hydrogen peroxide</keyword>
<dbReference type="FunFam" id="1.10.420.10:FF:000006">
    <property type="entry name" value="Peroxidase"/>
    <property type="match status" value="1"/>
</dbReference>
<evidence type="ECO:0000256" key="2">
    <source>
        <dbReference type="ARBA" id="ARBA00006873"/>
    </source>
</evidence>